<dbReference type="SUPFAM" id="SSF52980">
    <property type="entry name" value="Restriction endonuclease-like"/>
    <property type="match status" value="1"/>
</dbReference>
<name>A0A5C6A8H1_9BACT</name>
<evidence type="ECO:0000313" key="3">
    <source>
        <dbReference type="Proteomes" id="UP000316213"/>
    </source>
</evidence>
<dbReference type="PANTHER" id="PTHR36558:SF1">
    <property type="entry name" value="RESTRICTION ENDONUCLEASE DOMAIN-CONTAINING PROTEIN-RELATED"/>
    <property type="match status" value="1"/>
</dbReference>
<evidence type="ECO:0000313" key="2">
    <source>
        <dbReference type="EMBL" id="TWT95595.1"/>
    </source>
</evidence>
<comment type="caution">
    <text evidence="2">The sequence shown here is derived from an EMBL/GenBank/DDBJ whole genome shotgun (WGS) entry which is preliminary data.</text>
</comment>
<dbReference type="RefSeq" id="WP_146578644.1">
    <property type="nucleotide sequence ID" value="NZ_SJPM01000006.1"/>
</dbReference>
<dbReference type="EMBL" id="SJPM01000006">
    <property type="protein sequence ID" value="TWT95595.1"/>
    <property type="molecule type" value="Genomic_DNA"/>
</dbReference>
<dbReference type="InterPro" id="IPR011335">
    <property type="entry name" value="Restrct_endonuc-II-like"/>
</dbReference>
<dbReference type="CDD" id="cd06260">
    <property type="entry name" value="DUF820-like"/>
    <property type="match status" value="1"/>
</dbReference>
<dbReference type="Proteomes" id="UP000316213">
    <property type="component" value="Unassembled WGS sequence"/>
</dbReference>
<dbReference type="Gene3D" id="3.90.1570.10">
    <property type="entry name" value="tt1808, chain A"/>
    <property type="match status" value="1"/>
</dbReference>
<dbReference type="Pfam" id="PF05685">
    <property type="entry name" value="Uma2"/>
    <property type="match status" value="1"/>
</dbReference>
<feature type="domain" description="Putative restriction endonuclease" evidence="1">
    <location>
        <begin position="15"/>
        <end position="163"/>
    </location>
</feature>
<dbReference type="InterPro" id="IPR012296">
    <property type="entry name" value="Nuclease_put_TT1808"/>
</dbReference>
<sequence length="177" mass="20204">MSALARYQPLYTVNDYMQWKGDWELWAGHPVSMSPSPFGRHQAILTKIASLLVNAVENANCAATVIAEIDWVVDPTTVVRPDVLVVCGESPERHVEQAPALTVEVISATSIERDRIYKRELYRDKGVGNYLIVDHEKRTIILHRQSNRWAEETIEQILDLTICEDCRLSIDLSRIFQ</sequence>
<dbReference type="OrthoDB" id="291316at2"/>
<evidence type="ECO:0000259" key="1">
    <source>
        <dbReference type="Pfam" id="PF05685"/>
    </source>
</evidence>
<accession>A0A5C6A8H1</accession>
<dbReference type="PANTHER" id="PTHR36558">
    <property type="entry name" value="GLR1098 PROTEIN"/>
    <property type="match status" value="1"/>
</dbReference>
<reference evidence="2 3" key="1">
    <citation type="submission" date="2019-02" db="EMBL/GenBank/DDBJ databases">
        <title>Deep-cultivation of Planctomycetes and their phenomic and genomic characterization uncovers novel biology.</title>
        <authorList>
            <person name="Wiegand S."/>
            <person name="Jogler M."/>
            <person name="Boedeker C."/>
            <person name="Pinto D."/>
            <person name="Vollmers J."/>
            <person name="Rivas-Marin E."/>
            <person name="Kohn T."/>
            <person name="Peeters S.H."/>
            <person name="Heuer A."/>
            <person name="Rast P."/>
            <person name="Oberbeckmann S."/>
            <person name="Bunk B."/>
            <person name="Jeske O."/>
            <person name="Meyerdierks A."/>
            <person name="Storesund J.E."/>
            <person name="Kallscheuer N."/>
            <person name="Luecker S."/>
            <person name="Lage O.M."/>
            <person name="Pohl T."/>
            <person name="Merkel B.J."/>
            <person name="Hornburger P."/>
            <person name="Mueller R.-W."/>
            <person name="Bruemmer F."/>
            <person name="Labrenz M."/>
            <person name="Spormann A.M."/>
            <person name="Op Den Camp H."/>
            <person name="Overmann J."/>
            <person name="Amann R."/>
            <person name="Jetten M.S.M."/>
            <person name="Mascher T."/>
            <person name="Medema M.H."/>
            <person name="Devos D.P."/>
            <person name="Kaster A.-K."/>
            <person name="Ovreas L."/>
            <person name="Rohde M."/>
            <person name="Galperin M.Y."/>
            <person name="Jogler C."/>
        </authorList>
    </citation>
    <scope>NUCLEOTIDE SEQUENCE [LARGE SCALE GENOMIC DNA]</scope>
    <source>
        <strain evidence="2 3">Pla100</strain>
    </source>
</reference>
<dbReference type="InterPro" id="IPR008538">
    <property type="entry name" value="Uma2"/>
</dbReference>
<dbReference type="AlphaFoldDB" id="A0A5C6A8H1"/>
<gene>
    <name evidence="2" type="ORF">Pla100_32360</name>
</gene>
<protein>
    <recommendedName>
        <fullName evidence="1">Putative restriction endonuclease domain-containing protein</fullName>
    </recommendedName>
</protein>
<organism evidence="2 3">
    <name type="scientific">Neorhodopirellula pilleata</name>
    <dbReference type="NCBI Taxonomy" id="2714738"/>
    <lineage>
        <taxon>Bacteria</taxon>
        <taxon>Pseudomonadati</taxon>
        <taxon>Planctomycetota</taxon>
        <taxon>Planctomycetia</taxon>
        <taxon>Pirellulales</taxon>
        <taxon>Pirellulaceae</taxon>
        <taxon>Neorhodopirellula</taxon>
    </lineage>
</organism>
<proteinExistence type="predicted"/>
<keyword evidence="3" id="KW-1185">Reference proteome</keyword>